<gene>
    <name evidence="6" type="ordered locus">MTH_405</name>
</gene>
<dbReference type="CDD" id="cd10549">
    <property type="entry name" value="MtMvhB_like"/>
    <property type="match status" value="1"/>
</dbReference>
<dbReference type="EMBL" id="AE000666">
    <property type="protein sequence ID" value="AAB84911.1"/>
    <property type="molecule type" value="Genomic_DNA"/>
</dbReference>
<dbReference type="GO" id="GO:0016491">
    <property type="term" value="F:oxidoreductase activity"/>
    <property type="evidence" value="ECO:0007669"/>
    <property type="project" value="UniProtKB-ARBA"/>
</dbReference>
<proteinExistence type="predicted"/>
<feature type="domain" description="4Fe-4S ferredoxin-type" evidence="5">
    <location>
        <begin position="131"/>
        <end position="161"/>
    </location>
</feature>
<name>O26505_METTH</name>
<dbReference type="PROSITE" id="PS51379">
    <property type="entry name" value="4FE4S_FER_2"/>
    <property type="match status" value="6"/>
</dbReference>
<dbReference type="InterPro" id="IPR050572">
    <property type="entry name" value="Fe-S_Ferredoxin"/>
</dbReference>
<reference evidence="6 7" key="1">
    <citation type="journal article" date="1997" name="J. Bacteriol.">
        <title>Complete genome sequence of Methanobacterium thermoautotrophicum deltaH: functional analysis and comparative genomics.</title>
        <authorList>
            <person name="Smith D.R."/>
            <person name="Doucette-Stamm L.A."/>
            <person name="Deloughery C."/>
            <person name="Lee H.-M."/>
            <person name="Dubois J."/>
            <person name="Aldredge T."/>
            <person name="Bashirzadeh R."/>
            <person name="Blakely D."/>
            <person name="Cook R."/>
            <person name="Gilbert K."/>
            <person name="Harrison D."/>
            <person name="Hoang L."/>
            <person name="Keagle P."/>
            <person name="Lumm W."/>
            <person name="Pothier B."/>
            <person name="Qiu D."/>
            <person name="Spadafora R."/>
            <person name="Vicare R."/>
            <person name="Wang Y."/>
            <person name="Wierzbowski J."/>
            <person name="Gibson R."/>
            <person name="Jiwani N."/>
            <person name="Caruso A."/>
            <person name="Bush D."/>
            <person name="Safer H."/>
            <person name="Patwell D."/>
            <person name="Prabhakar S."/>
            <person name="McDougall S."/>
            <person name="Shimer G."/>
            <person name="Goyal A."/>
            <person name="Pietrovski S."/>
            <person name="Church G.M."/>
            <person name="Daniels C.J."/>
            <person name="Mao J.-i."/>
            <person name="Rice P."/>
            <person name="Nolling J."/>
            <person name="Reeve J.N."/>
        </authorList>
    </citation>
    <scope>NUCLEOTIDE SEQUENCE [LARGE SCALE GENOMIC DNA]</scope>
    <source>
        <strain evidence="7">ATCC 29096 / DSM 1053 / JCM 10044 / NBRC 100330 / Delta H</strain>
    </source>
</reference>
<dbReference type="GO" id="GO:0051539">
    <property type="term" value="F:4 iron, 4 sulfur cluster binding"/>
    <property type="evidence" value="ECO:0007669"/>
    <property type="project" value="UniProtKB-KW"/>
</dbReference>
<dbReference type="PaxDb" id="187420-MTH_405"/>
<feature type="domain" description="4Fe-4S ferredoxin-type" evidence="5">
    <location>
        <begin position="199"/>
        <end position="228"/>
    </location>
</feature>
<dbReference type="KEGG" id="mth:MTH_405"/>
<evidence type="ECO:0000256" key="2">
    <source>
        <dbReference type="ARBA" id="ARBA00022723"/>
    </source>
</evidence>
<dbReference type="AlphaFoldDB" id="O26505"/>
<dbReference type="SUPFAM" id="SSF54862">
    <property type="entry name" value="4Fe-4S ferredoxins"/>
    <property type="match status" value="3"/>
</dbReference>
<dbReference type="Proteomes" id="UP000005223">
    <property type="component" value="Chromosome"/>
</dbReference>
<keyword evidence="4" id="KW-0411">Iron-sulfur</keyword>
<protein>
    <submittedName>
        <fullName evidence="6">Polyferredoxin</fullName>
    </submittedName>
</protein>
<sequence length="261" mass="28882">MKGCRGCIMDIIFKKKLEDLRRDVALKSMDLEERPEDVDVELASCRVLDKFIDITPKCVRCNLCFEECPVDAISESSASKPARILDNCVKCEICAQTCPVRCINVVESTATIGDEDVTYNLEYVRIPHRLLRMKNIEVTDRCTACGTCTRFCPTGAIQLDKEIAVVDESICIGCGACVNVCPSDAVELERELGPVIETRRLLVDQDACVECLVCEENCPTGAIRIEDGEVVVDKDKCILCEVCSTRCPVAALKLERLADES</sequence>
<dbReference type="PATRIC" id="fig|187420.15.peg.374"/>
<dbReference type="InterPro" id="IPR017900">
    <property type="entry name" value="4Fe4S_Fe_S_CS"/>
</dbReference>
<keyword evidence="1" id="KW-0004">4Fe-4S</keyword>
<evidence type="ECO:0000259" key="5">
    <source>
        <dbReference type="PROSITE" id="PS51379"/>
    </source>
</evidence>
<feature type="domain" description="4Fe-4S ferredoxin-type" evidence="5">
    <location>
        <begin position="79"/>
        <end position="108"/>
    </location>
</feature>
<keyword evidence="7" id="KW-1185">Reference proteome</keyword>
<dbReference type="HOGENOM" id="CLU_097041_0_0_2"/>
<feature type="domain" description="4Fe-4S ferredoxin-type" evidence="5">
    <location>
        <begin position="48"/>
        <end position="78"/>
    </location>
</feature>
<dbReference type="STRING" id="187420.MTH_405"/>
<dbReference type="PROSITE" id="PS00198">
    <property type="entry name" value="4FE4S_FER_1"/>
    <property type="match status" value="3"/>
</dbReference>
<feature type="domain" description="4Fe-4S ferredoxin-type" evidence="5">
    <location>
        <begin position="162"/>
        <end position="191"/>
    </location>
</feature>
<organism evidence="6 7">
    <name type="scientific">Methanothermobacter thermautotrophicus (strain ATCC 29096 / DSM 1053 / JCM 10044 / NBRC 100330 / Delta H)</name>
    <name type="common">Methanobacterium thermoautotrophicum</name>
    <dbReference type="NCBI Taxonomy" id="187420"/>
    <lineage>
        <taxon>Archaea</taxon>
        <taxon>Methanobacteriati</taxon>
        <taxon>Methanobacteriota</taxon>
        <taxon>Methanomada group</taxon>
        <taxon>Methanobacteria</taxon>
        <taxon>Methanobacteriales</taxon>
        <taxon>Methanobacteriaceae</taxon>
        <taxon>Methanothermobacter</taxon>
    </lineage>
</organism>
<evidence type="ECO:0000256" key="4">
    <source>
        <dbReference type="ARBA" id="ARBA00023014"/>
    </source>
</evidence>
<dbReference type="EnsemblBacteria" id="AAB84911">
    <property type="protein sequence ID" value="AAB84911"/>
    <property type="gene ID" value="MTH_405"/>
</dbReference>
<evidence type="ECO:0000256" key="3">
    <source>
        <dbReference type="ARBA" id="ARBA00023004"/>
    </source>
</evidence>
<dbReference type="Pfam" id="PF00037">
    <property type="entry name" value="Fer4"/>
    <property type="match status" value="1"/>
</dbReference>
<dbReference type="PANTHER" id="PTHR43687">
    <property type="entry name" value="ADENYLYLSULFATE REDUCTASE, BETA SUBUNIT"/>
    <property type="match status" value="1"/>
</dbReference>
<evidence type="ECO:0000313" key="6">
    <source>
        <dbReference type="EMBL" id="AAB84911.1"/>
    </source>
</evidence>
<dbReference type="PANTHER" id="PTHR43687:SF1">
    <property type="entry name" value="FERREDOXIN III"/>
    <property type="match status" value="1"/>
</dbReference>
<dbReference type="InParanoid" id="O26505"/>
<dbReference type="Pfam" id="PF12838">
    <property type="entry name" value="Fer4_7"/>
    <property type="match status" value="2"/>
</dbReference>
<dbReference type="PIR" id="G69152">
    <property type="entry name" value="G69152"/>
</dbReference>
<accession>O26505</accession>
<evidence type="ECO:0000313" key="7">
    <source>
        <dbReference type="Proteomes" id="UP000005223"/>
    </source>
</evidence>
<keyword evidence="2" id="KW-0479">Metal-binding</keyword>
<dbReference type="GO" id="GO:0046872">
    <property type="term" value="F:metal ion binding"/>
    <property type="evidence" value="ECO:0007669"/>
    <property type="project" value="UniProtKB-KW"/>
</dbReference>
<dbReference type="Gene3D" id="3.30.70.20">
    <property type="match status" value="3"/>
</dbReference>
<feature type="domain" description="4Fe-4S ferredoxin-type" evidence="5">
    <location>
        <begin position="229"/>
        <end position="257"/>
    </location>
</feature>
<keyword evidence="3" id="KW-0408">Iron</keyword>
<dbReference type="InterPro" id="IPR017896">
    <property type="entry name" value="4Fe4S_Fe-S-bd"/>
</dbReference>
<evidence type="ECO:0000256" key="1">
    <source>
        <dbReference type="ARBA" id="ARBA00022485"/>
    </source>
</evidence>